<dbReference type="Gene3D" id="3.100.10.20">
    <property type="entry name" value="CRISPR-associated endonuclease Cas1, N-terminal domain"/>
    <property type="match status" value="1"/>
</dbReference>
<evidence type="ECO:0000256" key="4">
    <source>
        <dbReference type="ARBA" id="ARBA00022801"/>
    </source>
</evidence>
<comment type="caution">
    <text evidence="9">The sequence shown here is derived from an EMBL/GenBank/DDBJ whole genome shotgun (WGS) entry which is preliminary data.</text>
</comment>
<reference evidence="10" key="1">
    <citation type="journal article" date="2019" name="Int. J. Syst. Evol. Microbiol.">
        <title>The Global Catalogue of Microorganisms (GCM) 10K type strain sequencing project: providing services to taxonomists for standard genome sequencing and annotation.</title>
        <authorList>
            <consortium name="The Broad Institute Genomics Platform"/>
            <consortium name="The Broad Institute Genome Sequencing Center for Infectious Disease"/>
            <person name="Wu L."/>
            <person name="Ma J."/>
        </authorList>
    </citation>
    <scope>NUCLEOTIDE SEQUENCE [LARGE SCALE GENOMIC DNA]</scope>
    <source>
        <strain evidence="10">CGMCC 1.16275</strain>
    </source>
</reference>
<evidence type="ECO:0000313" key="10">
    <source>
        <dbReference type="Proteomes" id="UP001596456"/>
    </source>
</evidence>
<proteinExistence type="inferred from homology"/>
<dbReference type="InterPro" id="IPR002729">
    <property type="entry name" value="CRISPR-assoc_Cas1"/>
</dbReference>
<feature type="binding site" evidence="8">
    <location>
        <position position="212"/>
    </location>
    <ligand>
        <name>Mn(2+)</name>
        <dbReference type="ChEBI" id="CHEBI:29035"/>
    </ligand>
</feature>
<feature type="binding site" evidence="8">
    <location>
        <position position="225"/>
    </location>
    <ligand>
        <name>Mn(2+)</name>
        <dbReference type="ChEBI" id="CHEBI:29035"/>
    </ligand>
</feature>
<evidence type="ECO:0000256" key="5">
    <source>
        <dbReference type="ARBA" id="ARBA00022842"/>
    </source>
</evidence>
<keyword evidence="4 8" id="KW-0378">Hydrolase</keyword>
<protein>
    <recommendedName>
        <fullName evidence="8">CRISPR-associated endonuclease Cas1</fullName>
        <ecNumber evidence="8">3.1.-.-</ecNumber>
    </recommendedName>
</protein>
<keyword evidence="1 8" id="KW-0540">Nuclease</keyword>
<dbReference type="Gene3D" id="1.20.120.920">
    <property type="entry name" value="CRISPR-associated endonuclease Cas1, C-terminal domain"/>
    <property type="match status" value="1"/>
</dbReference>
<dbReference type="GO" id="GO:0004519">
    <property type="term" value="F:endonuclease activity"/>
    <property type="evidence" value="ECO:0007669"/>
    <property type="project" value="UniProtKB-KW"/>
</dbReference>
<keyword evidence="5 8" id="KW-0460">Magnesium</keyword>
<dbReference type="RefSeq" id="WP_377360291.1">
    <property type="nucleotide sequence ID" value="NZ_JBHTCM010000018.1"/>
</dbReference>
<dbReference type="InterPro" id="IPR019851">
    <property type="entry name" value="CRISPR-assoc_Cas1_ECOLI"/>
</dbReference>
<evidence type="ECO:0000256" key="3">
    <source>
        <dbReference type="ARBA" id="ARBA00022759"/>
    </source>
</evidence>
<evidence type="ECO:0000256" key="7">
    <source>
        <dbReference type="ARBA" id="ARBA00023125"/>
    </source>
</evidence>
<keyword evidence="10" id="KW-1185">Reference proteome</keyword>
<dbReference type="InterPro" id="IPR042206">
    <property type="entry name" value="CRISPR-assoc_Cas1_C"/>
</dbReference>
<keyword evidence="7 8" id="KW-0238">DNA-binding</keyword>
<comment type="cofactor">
    <cofactor evidence="8">
        <name>Mg(2+)</name>
        <dbReference type="ChEBI" id="CHEBI:18420"/>
    </cofactor>
    <cofactor evidence="8">
        <name>Mn(2+)</name>
        <dbReference type="ChEBI" id="CHEBI:29035"/>
    </cofactor>
</comment>
<dbReference type="InterPro" id="IPR042211">
    <property type="entry name" value="CRISPR-assoc_Cas1_N"/>
</dbReference>
<keyword evidence="8" id="KW-0464">Manganese</keyword>
<dbReference type="Pfam" id="PF01867">
    <property type="entry name" value="Cas_Cas1"/>
    <property type="match status" value="2"/>
</dbReference>
<evidence type="ECO:0000313" key="9">
    <source>
        <dbReference type="EMBL" id="MFC7334747.1"/>
    </source>
</evidence>
<dbReference type="InterPro" id="IPR050646">
    <property type="entry name" value="Cas1"/>
</dbReference>
<keyword evidence="3 8" id="KW-0255">Endonuclease</keyword>
<sequence length="281" mass="30979">MLKGRLGLDAARIPQKSRNGLIYVERCRLSIDNGSLVIAFDDRGEELELPYQRLNAVLLGPGSSITHDAVRHCSGHGTCLAFVGSDGTRLYTAPPLFDRDSTLARQQATWWAGESTRIMVAKRMYAKRFGETPRATSLDSLRGMEAARIRHSYELIAAQAGIVWRGRRFDRSDPDGDDLPNQAINHVVTAVEACVAIAVQATGTLPPLGFLHEDSAKSWTLDICDLYRTSVTVPLAFRCVKRIDQGATDSLDRICRRAVSAHVRDTGFIDTVIDDIKEVLA</sequence>
<evidence type="ECO:0000256" key="2">
    <source>
        <dbReference type="ARBA" id="ARBA00022723"/>
    </source>
</evidence>
<dbReference type="NCBIfam" id="TIGR03638">
    <property type="entry name" value="cas1_ECOLI"/>
    <property type="match status" value="1"/>
</dbReference>
<keyword evidence="2 8" id="KW-0479">Metal-binding</keyword>
<accession>A0ABW2KXG1</accession>
<dbReference type="EC" id="3.1.-.-" evidence="8"/>
<gene>
    <name evidence="9" type="primary">cas1e</name>
    <name evidence="8" type="synonym">cas1</name>
    <name evidence="9" type="ORF">ACFQPS_16380</name>
</gene>
<comment type="subunit">
    <text evidence="8">Homodimer, forms a heterotetramer with a Cas2 homodimer.</text>
</comment>
<comment type="similarity">
    <text evidence="8">Belongs to the CRISPR-associated endonuclease Cas1 family.</text>
</comment>
<dbReference type="HAMAP" id="MF_01470">
    <property type="entry name" value="Cas1"/>
    <property type="match status" value="1"/>
</dbReference>
<dbReference type="EMBL" id="JBHTCM010000018">
    <property type="protein sequence ID" value="MFC7334747.1"/>
    <property type="molecule type" value="Genomic_DNA"/>
</dbReference>
<organism evidence="9 10">
    <name type="scientific">Rhodocista pekingensis</name>
    <dbReference type="NCBI Taxonomy" id="201185"/>
    <lineage>
        <taxon>Bacteria</taxon>
        <taxon>Pseudomonadati</taxon>
        <taxon>Pseudomonadota</taxon>
        <taxon>Alphaproteobacteria</taxon>
        <taxon>Rhodospirillales</taxon>
        <taxon>Azospirillaceae</taxon>
        <taxon>Rhodocista</taxon>
    </lineage>
</organism>
<dbReference type="Proteomes" id="UP001596456">
    <property type="component" value="Unassembled WGS sequence"/>
</dbReference>
<evidence type="ECO:0000256" key="1">
    <source>
        <dbReference type="ARBA" id="ARBA00022722"/>
    </source>
</evidence>
<name>A0ABW2KXG1_9PROT</name>
<evidence type="ECO:0000256" key="6">
    <source>
        <dbReference type="ARBA" id="ARBA00023118"/>
    </source>
</evidence>
<dbReference type="PANTHER" id="PTHR34353">
    <property type="entry name" value="CRISPR-ASSOCIATED ENDONUCLEASE CAS1 1"/>
    <property type="match status" value="1"/>
</dbReference>
<feature type="binding site" evidence="8">
    <location>
        <position position="145"/>
    </location>
    <ligand>
        <name>Mn(2+)</name>
        <dbReference type="ChEBI" id="CHEBI:29035"/>
    </ligand>
</feature>
<dbReference type="PANTHER" id="PTHR34353:SF3">
    <property type="entry name" value="CRISPR-ASSOCIATED ENDONUCLEASE CAS1"/>
    <property type="match status" value="1"/>
</dbReference>
<evidence type="ECO:0000256" key="8">
    <source>
        <dbReference type="HAMAP-Rule" id="MF_01470"/>
    </source>
</evidence>
<keyword evidence="6 8" id="KW-0051">Antiviral defense</keyword>
<comment type="function">
    <text evidence="8">CRISPR (clustered regularly interspaced short palindromic repeat), is an adaptive immune system that provides protection against mobile genetic elements (viruses, transposable elements and conjugative plasmids). CRISPR clusters contain spacers, sequences complementary to antecedent mobile elements, and target invading nucleic acids. CRISPR clusters are transcribed and processed into CRISPR RNA (crRNA). Acts as a dsDNA endonuclease. Involved in the integration of spacer DNA into the CRISPR cassette.</text>
</comment>